<accession>A0ABZ0D0C5</accession>
<protein>
    <submittedName>
        <fullName evidence="2">Xanthine dehydrogenase family protein molybdopterin-binding subunit</fullName>
    </submittedName>
</protein>
<organism evidence="2 3">
    <name type="scientific">Piscinibacter gummiphilus</name>
    <dbReference type="NCBI Taxonomy" id="946333"/>
    <lineage>
        <taxon>Bacteria</taxon>
        <taxon>Pseudomonadati</taxon>
        <taxon>Pseudomonadota</taxon>
        <taxon>Betaproteobacteria</taxon>
        <taxon>Burkholderiales</taxon>
        <taxon>Sphaerotilaceae</taxon>
        <taxon>Piscinibacter</taxon>
    </lineage>
</organism>
<dbReference type="Pfam" id="PF20256">
    <property type="entry name" value="MoCoBD_2"/>
    <property type="match status" value="2"/>
</dbReference>
<keyword evidence="3" id="KW-1185">Reference proteome</keyword>
<dbReference type="EMBL" id="CP136336">
    <property type="protein sequence ID" value="WOB08745.1"/>
    <property type="molecule type" value="Genomic_DNA"/>
</dbReference>
<evidence type="ECO:0000313" key="2">
    <source>
        <dbReference type="EMBL" id="WOB08745.1"/>
    </source>
</evidence>
<dbReference type="Pfam" id="PF02738">
    <property type="entry name" value="MoCoBD_1"/>
    <property type="match status" value="1"/>
</dbReference>
<dbReference type="InterPro" id="IPR008274">
    <property type="entry name" value="AldOxase/xan_DH_MoCoBD1"/>
</dbReference>
<dbReference type="PIRSF" id="PIRSF036389">
    <property type="entry name" value="IOR_B"/>
    <property type="match status" value="1"/>
</dbReference>
<feature type="domain" description="Aldehyde oxidase/xanthine dehydrogenase a/b hammerhead" evidence="1">
    <location>
        <begin position="208"/>
        <end position="286"/>
    </location>
</feature>
<dbReference type="InterPro" id="IPR012368">
    <property type="entry name" value="OxRdtase_Mopterin-bd_su_IorB"/>
</dbReference>
<dbReference type="InterPro" id="IPR046867">
    <property type="entry name" value="AldOxase/xan_DH_MoCoBD2"/>
</dbReference>
<dbReference type="InterPro" id="IPR000674">
    <property type="entry name" value="Ald_Oxase/Xan_DH_a/b"/>
</dbReference>
<dbReference type="Gene3D" id="3.30.365.10">
    <property type="entry name" value="Aldehyde oxidase/xanthine dehydrogenase, molybdopterin binding domain"/>
    <property type="match status" value="4"/>
</dbReference>
<name>A0ABZ0D0C5_9BURK</name>
<dbReference type="InterPro" id="IPR037165">
    <property type="entry name" value="AldOxase/xan_DH_Mopterin-bd_sf"/>
</dbReference>
<dbReference type="SMART" id="SM01008">
    <property type="entry name" value="Ald_Xan_dh_C"/>
    <property type="match status" value="1"/>
</dbReference>
<evidence type="ECO:0000259" key="1">
    <source>
        <dbReference type="SMART" id="SM01008"/>
    </source>
</evidence>
<proteinExistence type="predicted"/>
<dbReference type="Gene3D" id="3.90.1170.50">
    <property type="entry name" value="Aldehyde oxidase/xanthine dehydrogenase, a/b hammerhead"/>
    <property type="match status" value="1"/>
</dbReference>
<dbReference type="PANTHER" id="PTHR47495">
    <property type="entry name" value="ALDEHYDE DEHYDROGENASE"/>
    <property type="match status" value="1"/>
</dbReference>
<dbReference type="PROSITE" id="PS51318">
    <property type="entry name" value="TAT"/>
    <property type="match status" value="1"/>
</dbReference>
<reference evidence="2 3" key="1">
    <citation type="submission" date="2023-10" db="EMBL/GenBank/DDBJ databases">
        <title>Bacteria for the degradation of biodegradable plastic PBAT(Polybutylene adipate terephthalate).</title>
        <authorList>
            <person name="Weon H.-Y."/>
            <person name="Yeon J."/>
        </authorList>
    </citation>
    <scope>NUCLEOTIDE SEQUENCE [LARGE SCALE GENOMIC DNA]</scope>
    <source>
        <strain evidence="2 3">SBD 7-3</strain>
    </source>
</reference>
<gene>
    <name evidence="2" type="ORF">RXV79_01505</name>
</gene>
<dbReference type="Proteomes" id="UP001303946">
    <property type="component" value="Chromosome"/>
</dbReference>
<sequence>MTTITTSRRGFLQASTLAASGGLLLGVDVGGLGKALAAGTVHTPNAWVHISDDNTITLISARSEMGQGVYTSMPMLIAEELNVDIKNIRVAMAPPNGKIYGNALLGGPQLTGGSTSVRDGWDKLRVAGAQVRMMLVSAAALKWNIPEDQLRAENGMVLGPKGKKATYGQLAADAARLPVPQTPKLKDPKDFRIVGKPTKRLDTPAKTNGTAEFGIDVKLPGMVYAALDQCPVIGGKVKSFDASAAKKMPGVIDVVQIPDGVAVVADTWWHANKARTGVKIEWDEGAGASLTDKSMLESIKAAAVAEGAKPLPLPKAGDADAVIKAAGAKVFKAEYVMPLLSHSPLEPMNFTAWYHDNKVDLIGPTQWQDAAAGTVAKVCGVPIENVTLRTTFLGGGFGRRIDIDFIIQAAQISKAVGKPVKLVWTREDDMTHDFYRPQSVHHLAAAIGDDGKPTAMTFRMTSQSVTGRVFGLPAPVQDPLMTEAAMAAYEIPATKHEILKHDAGLRVGYWRSVSHALNAFANETFIDELAANAKQDPYQYRMSLLTSKPRFANVLKQVAEKSGWGTAAPAGRSRGIALMEGYDTYMAMVAEISLNNGAITVHKVTTVADLGRMVNPDTVEAQIQSSIVFGLTAALYGEINLDKGRVQQTNFHQYRLLRMNESPEMVTVLVPSTEKPGGVGEPGTALIGPAVGNAVFAATGKRLRSMPFTPEKIQSA</sequence>
<evidence type="ECO:0000313" key="3">
    <source>
        <dbReference type="Proteomes" id="UP001303946"/>
    </source>
</evidence>
<dbReference type="SUPFAM" id="SSF56003">
    <property type="entry name" value="Molybdenum cofactor-binding domain"/>
    <property type="match status" value="2"/>
</dbReference>
<dbReference type="InterPro" id="IPR052516">
    <property type="entry name" value="N-heterocyclic_Hydroxylase"/>
</dbReference>
<dbReference type="RefSeq" id="WP_316701588.1">
    <property type="nucleotide sequence ID" value="NZ_CP136336.1"/>
</dbReference>
<dbReference type="PANTHER" id="PTHR47495:SF2">
    <property type="entry name" value="ALDEHYDE DEHYDROGENASE"/>
    <property type="match status" value="1"/>
</dbReference>
<dbReference type="InterPro" id="IPR006311">
    <property type="entry name" value="TAT_signal"/>
</dbReference>